<keyword evidence="3" id="KW-1185">Reference proteome</keyword>
<organism evidence="2 3">
    <name type="scientific">Babesia caballi</name>
    <dbReference type="NCBI Taxonomy" id="5871"/>
    <lineage>
        <taxon>Eukaryota</taxon>
        <taxon>Sar</taxon>
        <taxon>Alveolata</taxon>
        <taxon>Apicomplexa</taxon>
        <taxon>Aconoidasida</taxon>
        <taxon>Piroplasmida</taxon>
        <taxon>Babesiidae</taxon>
        <taxon>Babesia</taxon>
    </lineage>
</organism>
<protein>
    <submittedName>
        <fullName evidence="2">Conjugal transfer protein, putative</fullName>
    </submittedName>
</protein>
<feature type="region of interest" description="Disordered" evidence="1">
    <location>
        <begin position="124"/>
        <end position="163"/>
    </location>
</feature>
<evidence type="ECO:0000313" key="3">
    <source>
        <dbReference type="Proteomes" id="UP001497744"/>
    </source>
</evidence>
<reference evidence="2 3" key="1">
    <citation type="submission" date="2021-06" db="EMBL/GenBank/DDBJ databases">
        <title>Genome sequence of Babesia caballi.</title>
        <authorList>
            <person name="Yamagishi J."/>
            <person name="Kidaka T."/>
            <person name="Ochi A."/>
        </authorList>
    </citation>
    <scope>NUCLEOTIDE SEQUENCE [LARGE SCALE GENOMIC DNA]</scope>
    <source>
        <strain evidence="2">USDA-D6B2</strain>
    </source>
</reference>
<dbReference type="EMBL" id="BPLF01000001">
    <property type="protein sequence ID" value="GIX61101.1"/>
    <property type="molecule type" value="Genomic_DNA"/>
</dbReference>
<dbReference type="AlphaFoldDB" id="A0AAV4LMP3"/>
<dbReference type="GeneID" id="94192584"/>
<dbReference type="RefSeq" id="XP_067713172.1">
    <property type="nucleotide sequence ID" value="XM_067857071.1"/>
</dbReference>
<evidence type="ECO:0000256" key="1">
    <source>
        <dbReference type="SAM" id="MobiDB-lite"/>
    </source>
</evidence>
<feature type="region of interest" description="Disordered" evidence="1">
    <location>
        <begin position="1"/>
        <end position="44"/>
    </location>
</feature>
<dbReference type="Proteomes" id="UP001497744">
    <property type="component" value="Unassembled WGS sequence"/>
</dbReference>
<feature type="region of interest" description="Disordered" evidence="1">
    <location>
        <begin position="233"/>
        <end position="279"/>
    </location>
</feature>
<feature type="region of interest" description="Disordered" evidence="1">
    <location>
        <begin position="180"/>
        <end position="201"/>
    </location>
</feature>
<feature type="region of interest" description="Disordered" evidence="1">
    <location>
        <begin position="57"/>
        <end position="84"/>
    </location>
</feature>
<proteinExistence type="predicted"/>
<accession>A0AAV4LMP3</accession>
<feature type="compositionally biased region" description="Basic residues" evidence="1">
    <location>
        <begin position="9"/>
        <end position="19"/>
    </location>
</feature>
<sequence length="279" mass="29597">MEDNSKGFKASKPHNRPRRSANGSGGSAGTQAEPRGAGRVMVPFFADGEDKDATFLKLSDFPAKGSRQWHGPRRPSSQGSPFSQFIGREVGVNTLPIGQFSLVAGGGQPAKAGVAHLKSTGAKIAGGAKGPHMYGRRSDSKCDSTDYSDGHSGKPRYNYASSHSTDTLCNGELDGCGGLREAPSVGRIGSPGPGRPARREKDSVWASIDAIRRLTCTYSKRVAPRKTSDIQVRLGLLSKPSAKTPEMKSSKSPVADPPYAFSKYVRSPDPSSIPVPELR</sequence>
<gene>
    <name evidence="2" type="ORF">BcabD6B2_05360</name>
</gene>
<name>A0AAV4LMP3_BABCB</name>
<evidence type="ECO:0000313" key="2">
    <source>
        <dbReference type="EMBL" id="GIX61101.1"/>
    </source>
</evidence>
<comment type="caution">
    <text evidence="2">The sequence shown here is derived from an EMBL/GenBank/DDBJ whole genome shotgun (WGS) entry which is preliminary data.</text>
</comment>
<feature type="compositionally biased region" description="Basic and acidic residues" evidence="1">
    <location>
        <begin position="136"/>
        <end position="152"/>
    </location>
</feature>